<name>A0ACB9NAR2_BAUVA</name>
<comment type="caution">
    <text evidence="1">The sequence shown here is derived from an EMBL/GenBank/DDBJ whole genome shotgun (WGS) entry which is preliminary data.</text>
</comment>
<keyword evidence="2" id="KW-1185">Reference proteome</keyword>
<proteinExistence type="predicted"/>
<gene>
    <name evidence="1" type="ORF">L6164_018355</name>
</gene>
<protein>
    <submittedName>
        <fullName evidence="1">Uncharacterized protein</fullName>
    </submittedName>
</protein>
<dbReference type="EMBL" id="CM039432">
    <property type="protein sequence ID" value="KAI4333567.1"/>
    <property type="molecule type" value="Genomic_DNA"/>
</dbReference>
<evidence type="ECO:0000313" key="1">
    <source>
        <dbReference type="EMBL" id="KAI4333567.1"/>
    </source>
</evidence>
<evidence type="ECO:0000313" key="2">
    <source>
        <dbReference type="Proteomes" id="UP000828941"/>
    </source>
</evidence>
<organism evidence="1 2">
    <name type="scientific">Bauhinia variegata</name>
    <name type="common">Purple orchid tree</name>
    <name type="synonym">Phanera variegata</name>
    <dbReference type="NCBI Taxonomy" id="167791"/>
    <lineage>
        <taxon>Eukaryota</taxon>
        <taxon>Viridiplantae</taxon>
        <taxon>Streptophyta</taxon>
        <taxon>Embryophyta</taxon>
        <taxon>Tracheophyta</taxon>
        <taxon>Spermatophyta</taxon>
        <taxon>Magnoliopsida</taxon>
        <taxon>eudicotyledons</taxon>
        <taxon>Gunneridae</taxon>
        <taxon>Pentapetalae</taxon>
        <taxon>rosids</taxon>
        <taxon>fabids</taxon>
        <taxon>Fabales</taxon>
        <taxon>Fabaceae</taxon>
        <taxon>Cercidoideae</taxon>
        <taxon>Cercideae</taxon>
        <taxon>Bauhiniinae</taxon>
        <taxon>Bauhinia</taxon>
    </lineage>
</organism>
<sequence>MMTPPTHYFEVTKPVELSQTKRYSYHILHHYFAFGYGQSPILANYTPPYNYCPSQEFSKIVLDWTATSGGWQFDGIFGACLRGVELLLSCTAEPRPNGIVWSVRKDIIREVYVSFDVIAERKFSDTPGNGPFREFVVPIDHETAGAIWPFPVIYTGGFNPFLWRTITGIGSFTLPHKTSKLHHSWGGYWMDISMY</sequence>
<dbReference type="Proteomes" id="UP000828941">
    <property type="component" value="Chromosome 7"/>
</dbReference>
<reference evidence="1 2" key="1">
    <citation type="journal article" date="2022" name="DNA Res.">
        <title>Chromosomal-level genome assembly of the orchid tree Bauhinia variegata (Leguminosae; Cercidoideae) supports the allotetraploid origin hypothesis of Bauhinia.</title>
        <authorList>
            <person name="Zhong Y."/>
            <person name="Chen Y."/>
            <person name="Zheng D."/>
            <person name="Pang J."/>
            <person name="Liu Y."/>
            <person name="Luo S."/>
            <person name="Meng S."/>
            <person name="Qian L."/>
            <person name="Wei D."/>
            <person name="Dai S."/>
            <person name="Zhou R."/>
        </authorList>
    </citation>
    <scope>NUCLEOTIDE SEQUENCE [LARGE SCALE GENOMIC DNA]</scope>
    <source>
        <strain evidence="1">BV-YZ2020</strain>
    </source>
</reference>
<accession>A0ACB9NAR2</accession>